<reference evidence="3" key="1">
    <citation type="journal article" date="2019" name="Int. J. Syst. Evol. Microbiol.">
        <title>The Global Catalogue of Microorganisms (GCM) 10K type strain sequencing project: providing services to taxonomists for standard genome sequencing and annotation.</title>
        <authorList>
            <consortium name="The Broad Institute Genomics Platform"/>
            <consortium name="The Broad Institute Genome Sequencing Center for Infectious Disease"/>
            <person name="Wu L."/>
            <person name="Ma J."/>
        </authorList>
    </citation>
    <scope>NUCLEOTIDE SEQUENCE [LARGE SCALE GENOMIC DNA]</scope>
    <source>
        <strain evidence="3">JCM 17841</strain>
    </source>
</reference>
<protein>
    <submittedName>
        <fullName evidence="2">Uncharacterized protein</fullName>
    </submittedName>
</protein>
<dbReference type="RefSeq" id="WP_208131790.1">
    <property type="nucleotide sequence ID" value="NZ_BAABGQ010000006.1"/>
</dbReference>
<dbReference type="EMBL" id="BAABGQ010000006">
    <property type="protein sequence ID" value="GAA4501313.1"/>
    <property type="molecule type" value="Genomic_DNA"/>
</dbReference>
<sequence length="78" mass="8893">MYQKIYGATALYVEGDYVVIKTKDLPDHKSSYYTGANYEAYNGSNTAWQQKPTTLLSRTLPSAHPCTRPRRAARPPRR</sequence>
<gene>
    <name evidence="2" type="ORF">GCM10023172_22950</name>
</gene>
<proteinExistence type="predicted"/>
<name>A0ABP8QFH7_9BACT</name>
<feature type="region of interest" description="Disordered" evidence="1">
    <location>
        <begin position="58"/>
        <end position="78"/>
    </location>
</feature>
<organism evidence="2 3">
    <name type="scientific">Hymenobacter ginsengisoli</name>
    <dbReference type="NCBI Taxonomy" id="1051626"/>
    <lineage>
        <taxon>Bacteria</taxon>
        <taxon>Pseudomonadati</taxon>
        <taxon>Bacteroidota</taxon>
        <taxon>Cytophagia</taxon>
        <taxon>Cytophagales</taxon>
        <taxon>Hymenobacteraceae</taxon>
        <taxon>Hymenobacter</taxon>
    </lineage>
</organism>
<feature type="compositionally biased region" description="Basic residues" evidence="1">
    <location>
        <begin position="67"/>
        <end position="78"/>
    </location>
</feature>
<keyword evidence="3" id="KW-1185">Reference proteome</keyword>
<evidence type="ECO:0000256" key="1">
    <source>
        <dbReference type="SAM" id="MobiDB-lite"/>
    </source>
</evidence>
<evidence type="ECO:0000313" key="2">
    <source>
        <dbReference type="EMBL" id="GAA4501313.1"/>
    </source>
</evidence>
<accession>A0ABP8QFH7</accession>
<evidence type="ECO:0000313" key="3">
    <source>
        <dbReference type="Proteomes" id="UP001501243"/>
    </source>
</evidence>
<comment type="caution">
    <text evidence="2">The sequence shown here is derived from an EMBL/GenBank/DDBJ whole genome shotgun (WGS) entry which is preliminary data.</text>
</comment>
<dbReference type="Proteomes" id="UP001501243">
    <property type="component" value="Unassembled WGS sequence"/>
</dbReference>